<dbReference type="InterPro" id="IPR027417">
    <property type="entry name" value="P-loop_NTPase"/>
</dbReference>
<dbReference type="Proteomes" id="UP000295345">
    <property type="component" value="Unassembled WGS sequence"/>
</dbReference>
<dbReference type="Gene3D" id="3.40.50.300">
    <property type="entry name" value="P-loop containing nucleotide triphosphate hydrolases"/>
    <property type="match status" value="1"/>
</dbReference>
<dbReference type="PRINTS" id="PR00364">
    <property type="entry name" value="DISEASERSIST"/>
</dbReference>
<dbReference type="AlphaFoldDB" id="A0A4R4TDS3"/>
<evidence type="ECO:0000256" key="1">
    <source>
        <dbReference type="SAM" id="MobiDB-lite"/>
    </source>
</evidence>
<dbReference type="SUPFAM" id="SSF52540">
    <property type="entry name" value="P-loop containing nucleoside triphosphate hydrolases"/>
    <property type="match status" value="1"/>
</dbReference>
<keyword evidence="2" id="KW-0067">ATP-binding</keyword>
<sequence>MTDVTEQTVTDPAWSTGFLGRERELAALRSDIERAGLDTLAGRPAPRSRVLLVAGRPGTGRTALAERFAAELLASGDYPDGLLRARLTDPGGRRVPVARAARTLLDALHVPAPPGADDEETSAVLREALTGRRIVLLLDDVGDAEPLIDLVPDDRACLVLAVARGPLVGVPDVRPCTIGGLDRRSAVLLLTRGAGDVRVTVDPSAADRLAERCGDLPAALTLAAGWLAAHPDTPVAEVVRRIHETPDPVALPEPTPPPDDAGAEREDDAE</sequence>
<organism evidence="2 3">
    <name type="scientific">Streptomyces hainanensis</name>
    <dbReference type="NCBI Taxonomy" id="402648"/>
    <lineage>
        <taxon>Bacteria</taxon>
        <taxon>Bacillati</taxon>
        <taxon>Actinomycetota</taxon>
        <taxon>Actinomycetes</taxon>
        <taxon>Kitasatosporales</taxon>
        <taxon>Streptomycetaceae</taxon>
        <taxon>Streptomyces</taxon>
    </lineage>
</organism>
<dbReference type="EMBL" id="SMKI01000104">
    <property type="protein sequence ID" value="TDC75497.1"/>
    <property type="molecule type" value="Genomic_DNA"/>
</dbReference>
<proteinExistence type="predicted"/>
<evidence type="ECO:0000313" key="3">
    <source>
        <dbReference type="Proteomes" id="UP000295345"/>
    </source>
</evidence>
<comment type="caution">
    <text evidence="2">The sequence shown here is derived from an EMBL/GenBank/DDBJ whole genome shotgun (WGS) entry which is preliminary data.</text>
</comment>
<feature type="region of interest" description="Disordered" evidence="1">
    <location>
        <begin position="243"/>
        <end position="270"/>
    </location>
</feature>
<accession>A0A4R4TDS3</accession>
<gene>
    <name evidence="2" type="ORF">E1283_12300</name>
</gene>
<feature type="non-terminal residue" evidence="2">
    <location>
        <position position="270"/>
    </location>
</feature>
<protein>
    <submittedName>
        <fullName evidence="2">ATP-binding protein</fullName>
    </submittedName>
</protein>
<evidence type="ECO:0000313" key="2">
    <source>
        <dbReference type="EMBL" id="TDC75497.1"/>
    </source>
</evidence>
<dbReference type="OrthoDB" id="5167602at2"/>
<feature type="compositionally biased region" description="Pro residues" evidence="1">
    <location>
        <begin position="249"/>
        <end position="259"/>
    </location>
</feature>
<keyword evidence="2" id="KW-0547">Nucleotide-binding</keyword>
<keyword evidence="3" id="KW-1185">Reference proteome</keyword>
<dbReference type="GO" id="GO:0005524">
    <property type="term" value="F:ATP binding"/>
    <property type="evidence" value="ECO:0007669"/>
    <property type="project" value="UniProtKB-KW"/>
</dbReference>
<name>A0A4R4TDS3_9ACTN</name>
<reference evidence="2 3" key="1">
    <citation type="submission" date="2019-03" db="EMBL/GenBank/DDBJ databases">
        <title>Draft genome sequences of novel Actinobacteria.</title>
        <authorList>
            <person name="Sahin N."/>
            <person name="Ay H."/>
            <person name="Saygin H."/>
        </authorList>
    </citation>
    <scope>NUCLEOTIDE SEQUENCE [LARGE SCALE GENOMIC DNA]</scope>
    <source>
        <strain evidence="2 3">DSM 41900</strain>
    </source>
</reference>